<evidence type="ECO:0000259" key="1">
    <source>
        <dbReference type="Pfam" id="PF16656"/>
    </source>
</evidence>
<gene>
    <name evidence="2" type="ORF">METZ01_LOCUS490524</name>
</gene>
<feature type="domain" description="Purple acid phosphatase N-terminal" evidence="1">
    <location>
        <begin position="134"/>
        <end position="207"/>
    </location>
</feature>
<dbReference type="AlphaFoldDB" id="A0A383D031"/>
<dbReference type="GO" id="GO:0046872">
    <property type="term" value="F:metal ion binding"/>
    <property type="evidence" value="ECO:0007669"/>
    <property type="project" value="InterPro"/>
</dbReference>
<dbReference type="InterPro" id="IPR015914">
    <property type="entry name" value="PAPs_N"/>
</dbReference>
<dbReference type="SUPFAM" id="SSF49363">
    <property type="entry name" value="Purple acid phosphatase, N-terminal domain"/>
    <property type="match status" value="1"/>
</dbReference>
<evidence type="ECO:0000313" key="2">
    <source>
        <dbReference type="EMBL" id="SVE37670.1"/>
    </source>
</evidence>
<sequence length="238" mass="26316">NVIVRNDSTIFARVHGRPSFFSLDPVVSINGIERPREPFFSRAALHLTLKLSALNRILQESGIDSTIADSLAFAYVTRHGLTQEGMTSRVRYEERLLIGSLSRLGPMAGVLQRDIRMNNKPPVIIGGPFVTPGDTQALITWRTNKPSTSRVEYGVDGNLSRSERDSTLVIGHAIVLKDLDPRTRYFYRVISVDALGKTTASRVRSFTMGNRPDITPPSFVVKPQVLAVSRNGAVLGWT</sequence>
<dbReference type="CDD" id="cd00063">
    <property type="entry name" value="FN3"/>
    <property type="match status" value="1"/>
</dbReference>
<feature type="non-terminal residue" evidence="2">
    <location>
        <position position="1"/>
    </location>
</feature>
<reference evidence="2" key="1">
    <citation type="submission" date="2018-05" db="EMBL/GenBank/DDBJ databases">
        <authorList>
            <person name="Lanie J.A."/>
            <person name="Ng W.-L."/>
            <person name="Kazmierczak K.M."/>
            <person name="Andrzejewski T.M."/>
            <person name="Davidsen T.M."/>
            <person name="Wayne K.J."/>
            <person name="Tettelin H."/>
            <person name="Glass J.I."/>
            <person name="Rusch D."/>
            <person name="Podicherti R."/>
            <person name="Tsui H.-C.T."/>
            <person name="Winkler M.E."/>
        </authorList>
    </citation>
    <scope>NUCLEOTIDE SEQUENCE</scope>
</reference>
<protein>
    <recommendedName>
        <fullName evidence="1">Purple acid phosphatase N-terminal domain-containing protein</fullName>
    </recommendedName>
</protein>
<name>A0A383D031_9ZZZZ</name>
<accession>A0A383D031</accession>
<dbReference type="Pfam" id="PF16656">
    <property type="entry name" value="Pur_ac_phosph_N"/>
    <property type="match status" value="1"/>
</dbReference>
<feature type="non-terminal residue" evidence="2">
    <location>
        <position position="238"/>
    </location>
</feature>
<proteinExistence type="predicted"/>
<organism evidence="2">
    <name type="scientific">marine metagenome</name>
    <dbReference type="NCBI Taxonomy" id="408172"/>
    <lineage>
        <taxon>unclassified sequences</taxon>
        <taxon>metagenomes</taxon>
        <taxon>ecological metagenomes</taxon>
    </lineage>
</organism>
<dbReference type="Gene3D" id="2.60.40.380">
    <property type="entry name" value="Purple acid phosphatase-like, N-terminal"/>
    <property type="match status" value="1"/>
</dbReference>
<dbReference type="InterPro" id="IPR008963">
    <property type="entry name" value="Purple_acid_Pase-like_N"/>
</dbReference>
<dbReference type="InterPro" id="IPR003961">
    <property type="entry name" value="FN3_dom"/>
</dbReference>
<dbReference type="EMBL" id="UINC01213062">
    <property type="protein sequence ID" value="SVE37670.1"/>
    <property type="molecule type" value="Genomic_DNA"/>
</dbReference>
<dbReference type="GO" id="GO:0003993">
    <property type="term" value="F:acid phosphatase activity"/>
    <property type="evidence" value="ECO:0007669"/>
    <property type="project" value="InterPro"/>
</dbReference>